<evidence type="ECO:0000313" key="4">
    <source>
        <dbReference type="Proteomes" id="UP000593567"/>
    </source>
</evidence>
<proteinExistence type="predicted"/>
<sequence length="370" mass="40068">MPELQSQSGRMQMKPKKSWDSEKNRYLSMPRSERRKDYMTRFYVEYTESTFPRAGSHTPGSEKTPLDKICVWQGDITSLEFDAIVNAANEQMMGGGGVDGAIHKAAGKSLLEECIARYSSGCAPGDAKLTGGYKLPADLGPRGENPVVLANCYDSVLQIVKNENLKTVAFPCISTGIFGYPNEKACRVALKTVLHWLQSNPGWDGRIVFCVFLDKDKHLYDKNVKKIFADPESAAVTKEALKDLPAYQLIVASSDPALKTTLNVDNSKVSPSDQTTKDTHSPTSPVEDNSLSKEPSTPDDSELKVPCEKGTKEGEAISADVEPQSNEALEPPDSGEDGGGEIAPASPPLHPNECGDGEASPLLCCYCTIS</sequence>
<feature type="region of interest" description="Disordered" evidence="1">
    <location>
        <begin position="1"/>
        <end position="27"/>
    </location>
</feature>
<dbReference type="GO" id="GO:0042278">
    <property type="term" value="P:purine nucleoside metabolic process"/>
    <property type="evidence" value="ECO:0007669"/>
    <property type="project" value="TreeGrafter"/>
</dbReference>
<dbReference type="SUPFAM" id="SSF52949">
    <property type="entry name" value="Macro domain-like"/>
    <property type="match status" value="1"/>
</dbReference>
<dbReference type="PANTHER" id="PTHR11106">
    <property type="entry name" value="GANGLIOSIDE INDUCED DIFFERENTIATION ASSOCIATED PROTEIN 2-RELATED"/>
    <property type="match status" value="1"/>
</dbReference>
<dbReference type="CDD" id="cd02908">
    <property type="entry name" value="Macro_OAADPr_deacetylase"/>
    <property type="match status" value="1"/>
</dbReference>
<feature type="compositionally biased region" description="Polar residues" evidence="1">
    <location>
        <begin position="262"/>
        <end position="274"/>
    </location>
</feature>
<dbReference type="GO" id="GO:0005654">
    <property type="term" value="C:nucleoplasm"/>
    <property type="evidence" value="ECO:0007669"/>
    <property type="project" value="TreeGrafter"/>
</dbReference>
<dbReference type="AlphaFoldDB" id="A0A7J7IXA3"/>
<dbReference type="OrthoDB" id="6133115at2759"/>
<name>A0A7J7IXA3_BUGNE</name>
<dbReference type="PROSITE" id="PS51154">
    <property type="entry name" value="MACRO"/>
    <property type="match status" value="1"/>
</dbReference>
<feature type="compositionally biased region" description="Polar residues" evidence="1">
    <location>
        <begin position="1"/>
        <end position="10"/>
    </location>
</feature>
<dbReference type="SMART" id="SM00506">
    <property type="entry name" value="A1pp"/>
    <property type="match status" value="1"/>
</dbReference>
<dbReference type="Pfam" id="PF01661">
    <property type="entry name" value="Macro"/>
    <property type="match status" value="1"/>
</dbReference>
<comment type="caution">
    <text evidence="3">The sequence shown here is derived from an EMBL/GenBank/DDBJ whole genome shotgun (WGS) entry which is preliminary data.</text>
</comment>
<dbReference type="InterPro" id="IPR002589">
    <property type="entry name" value="Macro_dom"/>
</dbReference>
<dbReference type="Proteomes" id="UP000593567">
    <property type="component" value="Unassembled WGS sequence"/>
</dbReference>
<keyword evidence="4" id="KW-1185">Reference proteome</keyword>
<accession>A0A7J7IXA3</accession>
<evidence type="ECO:0000256" key="1">
    <source>
        <dbReference type="SAM" id="MobiDB-lite"/>
    </source>
</evidence>
<dbReference type="EMBL" id="VXIV02003303">
    <property type="protein sequence ID" value="KAF6018490.1"/>
    <property type="molecule type" value="Genomic_DNA"/>
</dbReference>
<feature type="compositionally biased region" description="Polar residues" evidence="1">
    <location>
        <begin position="281"/>
        <end position="295"/>
    </location>
</feature>
<organism evidence="3 4">
    <name type="scientific">Bugula neritina</name>
    <name type="common">Brown bryozoan</name>
    <name type="synonym">Sertularia neritina</name>
    <dbReference type="NCBI Taxonomy" id="10212"/>
    <lineage>
        <taxon>Eukaryota</taxon>
        <taxon>Metazoa</taxon>
        <taxon>Spiralia</taxon>
        <taxon>Lophotrochozoa</taxon>
        <taxon>Bryozoa</taxon>
        <taxon>Gymnolaemata</taxon>
        <taxon>Cheilostomatida</taxon>
        <taxon>Flustrina</taxon>
        <taxon>Buguloidea</taxon>
        <taxon>Bugulidae</taxon>
        <taxon>Bugula</taxon>
    </lineage>
</organism>
<feature type="region of interest" description="Disordered" evidence="1">
    <location>
        <begin position="262"/>
        <end position="360"/>
    </location>
</feature>
<gene>
    <name evidence="3" type="ORF">EB796_023203</name>
</gene>
<reference evidence="3" key="1">
    <citation type="submission" date="2020-06" db="EMBL/GenBank/DDBJ databases">
        <title>Draft genome of Bugula neritina, a colonial animal packing powerful symbionts and potential medicines.</title>
        <authorList>
            <person name="Rayko M."/>
        </authorList>
    </citation>
    <scope>NUCLEOTIDE SEQUENCE [LARGE SCALE GENOMIC DNA]</scope>
    <source>
        <strain evidence="3">Kwan_BN1</strain>
    </source>
</reference>
<dbReference type="GO" id="GO:0140293">
    <property type="term" value="F:ADP-ribosylglutamate hydrolase activity"/>
    <property type="evidence" value="ECO:0007669"/>
    <property type="project" value="TreeGrafter"/>
</dbReference>
<dbReference type="GO" id="GO:0006974">
    <property type="term" value="P:DNA damage response"/>
    <property type="evidence" value="ECO:0007669"/>
    <property type="project" value="TreeGrafter"/>
</dbReference>
<evidence type="ECO:0000313" key="3">
    <source>
        <dbReference type="EMBL" id="KAF6018490.1"/>
    </source>
</evidence>
<feature type="compositionally biased region" description="Basic and acidic residues" evidence="1">
    <location>
        <begin position="17"/>
        <end position="27"/>
    </location>
</feature>
<dbReference type="GO" id="GO:0140291">
    <property type="term" value="P:peptidyl-glutamate ADP-deribosylation"/>
    <property type="evidence" value="ECO:0007669"/>
    <property type="project" value="TreeGrafter"/>
</dbReference>
<feature type="domain" description="Macro" evidence="2">
    <location>
        <begin position="56"/>
        <end position="228"/>
    </location>
</feature>
<protein>
    <recommendedName>
        <fullName evidence="2">Macro domain-containing protein</fullName>
    </recommendedName>
</protein>
<evidence type="ECO:0000259" key="2">
    <source>
        <dbReference type="PROSITE" id="PS51154"/>
    </source>
</evidence>
<dbReference type="Gene3D" id="3.40.220.10">
    <property type="entry name" value="Leucine Aminopeptidase, subunit E, domain 1"/>
    <property type="match status" value="1"/>
</dbReference>
<dbReference type="InterPro" id="IPR043472">
    <property type="entry name" value="Macro_dom-like"/>
</dbReference>
<feature type="compositionally biased region" description="Basic and acidic residues" evidence="1">
    <location>
        <begin position="301"/>
        <end position="315"/>
    </location>
</feature>
<dbReference type="PANTHER" id="PTHR11106:SF27">
    <property type="entry name" value="MACRO DOMAIN-CONTAINING PROTEIN"/>
    <property type="match status" value="1"/>
</dbReference>